<feature type="transmembrane region" description="Helical" evidence="1">
    <location>
        <begin position="383"/>
        <end position="401"/>
    </location>
</feature>
<evidence type="ECO:0000313" key="3">
    <source>
        <dbReference type="EMBL" id="SFD35087.1"/>
    </source>
</evidence>
<evidence type="ECO:0000256" key="1">
    <source>
        <dbReference type="SAM" id="Phobius"/>
    </source>
</evidence>
<dbReference type="Proteomes" id="UP000182258">
    <property type="component" value="Unassembled WGS sequence"/>
</dbReference>
<dbReference type="AlphaFoldDB" id="A0A0F5Q129"/>
<feature type="transmembrane region" description="Helical" evidence="1">
    <location>
        <begin position="172"/>
        <end position="194"/>
    </location>
</feature>
<accession>A0A0F5Q129</accession>
<dbReference type="Proteomes" id="UP000033519">
    <property type="component" value="Unassembled WGS sequence"/>
</dbReference>
<dbReference type="PATRIC" id="fig|728005.3.peg.1956"/>
<reference evidence="3 5" key="2">
    <citation type="submission" date="2016-10" db="EMBL/GenBank/DDBJ databases">
        <authorList>
            <person name="de Groot N.N."/>
        </authorList>
    </citation>
    <scope>NUCLEOTIDE SEQUENCE [LARGE SCALE GENOMIC DNA]</scope>
    <source>
        <strain evidence="3 5">CGMCC 1.10210</strain>
    </source>
</reference>
<name>A0A0F5Q129_9HYPH</name>
<dbReference type="OrthoDB" id="8456100at2"/>
<dbReference type="STRING" id="728005.SAMN04488059_1447"/>
<feature type="transmembrane region" description="Helical" evidence="1">
    <location>
        <begin position="519"/>
        <end position="535"/>
    </location>
</feature>
<gene>
    <name evidence="3" type="ORF">SAMN04488059_1447</name>
    <name evidence="2" type="ORF">WH91_02215</name>
</gene>
<evidence type="ECO:0000313" key="2">
    <source>
        <dbReference type="EMBL" id="KKC34565.1"/>
    </source>
</evidence>
<feature type="transmembrane region" description="Helical" evidence="1">
    <location>
        <begin position="20"/>
        <end position="39"/>
    </location>
</feature>
<dbReference type="EMBL" id="LAPV01000016">
    <property type="protein sequence ID" value="KKC34565.1"/>
    <property type="molecule type" value="Genomic_DNA"/>
</dbReference>
<feature type="transmembrane region" description="Helical" evidence="1">
    <location>
        <begin position="479"/>
        <end position="498"/>
    </location>
</feature>
<sequence>MEVSDSDLPVIFTIQRLTFAIASIAAVIFLVALLGALVWEQSGPTLSSDISAETIQPLDEHAFAVVLPVMPWVWGGWGRHPAVLLEDSLPLAAPDSLQGDVVLLGAGRYLNPRPAELYFSTSDNSDPRTNGRTYTIQRLPGAPLSLFGILLAGLAFFVTLVLRPVFARAGQVLPAVLPYLIFVLVAIGWTLVVVSPEPQIIPNGDGGNVASIVAAQLHPDRFAEDRVFSRPQNFQFYITAMIPAVAGLTLLTGDIGTSYMMMSMPLILLQLVGFYLLGRELFGGRLWPVVLALISIPPVYVFSGELWGMLASALTRSAFAAVFPFLLLAGFRASRSWHVIPIMLACGATIYIHPVSAPSVALGIFVMLFAAKPPMTTWPRHTLWTFAGGCVFLLSIIPFALTSVRSATGAGASQLEVAKTLADTLRANVGDQYYSAVLAIRQFAETIMGTGLSWVSALWVLGAAAPIVLWWQYREQRSLGLVFFALGLGLGSFGVALADQSLAQLRGVEPYQIDLIRNIRFFVPLLLIALVWWAAKASSSTRPVPSALVPAFGVAVLIGWWMHFPTPFVSYARETLLRSPTVGFAPGEDERRVIGYIATLPPSSRVLPLPHKSNSEEVGNVALAIRYAALQPIAYLFKDMNFLTYSASSELQSWSVATRELDNAATDLTGTALRSAIELTNANYLLIHDSASPALKKSAGQLGDDPITFGAWTLVPIRKGL</sequence>
<feature type="transmembrane region" description="Helical" evidence="1">
    <location>
        <begin position="309"/>
        <end position="330"/>
    </location>
</feature>
<evidence type="ECO:0000313" key="5">
    <source>
        <dbReference type="Proteomes" id="UP000182258"/>
    </source>
</evidence>
<keyword evidence="1" id="KW-0812">Transmembrane</keyword>
<organism evidence="3 5">
    <name type="scientific">Devosia psychrophila</name>
    <dbReference type="NCBI Taxonomy" id="728005"/>
    <lineage>
        <taxon>Bacteria</taxon>
        <taxon>Pseudomonadati</taxon>
        <taxon>Pseudomonadota</taxon>
        <taxon>Alphaproteobacteria</taxon>
        <taxon>Hyphomicrobiales</taxon>
        <taxon>Devosiaceae</taxon>
        <taxon>Devosia</taxon>
    </lineage>
</organism>
<evidence type="ECO:0008006" key="6">
    <source>
        <dbReference type="Google" id="ProtNLM"/>
    </source>
</evidence>
<protein>
    <recommendedName>
        <fullName evidence="6">Glycosyltransferase RgtA/B/C/D-like domain-containing protein</fullName>
    </recommendedName>
</protein>
<dbReference type="RefSeq" id="WP_046169388.1">
    <property type="nucleotide sequence ID" value="NZ_FOMB01000044.1"/>
</dbReference>
<keyword evidence="1" id="KW-0472">Membrane</keyword>
<evidence type="ECO:0000313" key="4">
    <source>
        <dbReference type="Proteomes" id="UP000033519"/>
    </source>
</evidence>
<keyword evidence="4" id="KW-1185">Reference proteome</keyword>
<feature type="transmembrane region" description="Helical" evidence="1">
    <location>
        <begin position="451"/>
        <end position="473"/>
    </location>
</feature>
<reference evidence="2 4" key="1">
    <citation type="submission" date="2015-03" db="EMBL/GenBank/DDBJ databases">
        <authorList>
            <person name="Lepp D."/>
            <person name="Hassan Y.I."/>
            <person name="Li X.-Z."/>
            <person name="Zhou T."/>
        </authorList>
    </citation>
    <scope>NUCLEOTIDE SEQUENCE [LARGE SCALE GENOMIC DNA]</scope>
    <source>
        <strain evidence="2 4">Cr7-05</strain>
    </source>
</reference>
<feature type="transmembrane region" description="Helical" evidence="1">
    <location>
        <begin position="259"/>
        <end position="278"/>
    </location>
</feature>
<feature type="transmembrane region" description="Helical" evidence="1">
    <location>
        <begin position="342"/>
        <end position="371"/>
    </location>
</feature>
<dbReference type="EMBL" id="FOMB01000044">
    <property type="protein sequence ID" value="SFD35087.1"/>
    <property type="molecule type" value="Genomic_DNA"/>
</dbReference>
<proteinExistence type="predicted"/>
<keyword evidence="1" id="KW-1133">Transmembrane helix</keyword>
<feature type="transmembrane region" description="Helical" evidence="1">
    <location>
        <begin position="144"/>
        <end position="166"/>
    </location>
</feature>
<feature type="transmembrane region" description="Helical" evidence="1">
    <location>
        <begin position="285"/>
        <end position="303"/>
    </location>
</feature>
<feature type="transmembrane region" description="Helical" evidence="1">
    <location>
        <begin position="547"/>
        <end position="564"/>
    </location>
</feature>